<dbReference type="SUPFAM" id="SSF89550">
    <property type="entry name" value="PHP domain-like"/>
    <property type="match status" value="1"/>
</dbReference>
<organism evidence="1 2">
    <name type="scientific">Candidatus Wildermuthbacteria bacterium RIFCSPHIGHO2_02_FULL_49_9</name>
    <dbReference type="NCBI Taxonomy" id="1802456"/>
    <lineage>
        <taxon>Bacteria</taxon>
        <taxon>Candidatus Wildermuthiibacteriota</taxon>
    </lineage>
</organism>
<name>A0A1G2RDP1_9BACT</name>
<dbReference type="AlphaFoldDB" id="A0A1G2RDP1"/>
<accession>A0A1G2RDP1</accession>
<reference evidence="1 2" key="1">
    <citation type="journal article" date="2016" name="Nat. Commun.">
        <title>Thousands of microbial genomes shed light on interconnected biogeochemical processes in an aquifer system.</title>
        <authorList>
            <person name="Anantharaman K."/>
            <person name="Brown C.T."/>
            <person name="Hug L.A."/>
            <person name="Sharon I."/>
            <person name="Castelle C.J."/>
            <person name="Probst A.J."/>
            <person name="Thomas B.C."/>
            <person name="Singh A."/>
            <person name="Wilkins M.J."/>
            <person name="Karaoz U."/>
            <person name="Brodie E.L."/>
            <person name="Williams K.H."/>
            <person name="Hubbard S.S."/>
            <person name="Banfield J.F."/>
        </authorList>
    </citation>
    <scope>NUCLEOTIDE SEQUENCE [LARGE SCALE GENOMIC DNA]</scope>
</reference>
<dbReference type="Gene3D" id="3.20.20.140">
    <property type="entry name" value="Metal-dependent hydrolases"/>
    <property type="match status" value="1"/>
</dbReference>
<evidence type="ECO:0000313" key="2">
    <source>
        <dbReference type="Proteomes" id="UP000178613"/>
    </source>
</evidence>
<evidence type="ECO:0000313" key="1">
    <source>
        <dbReference type="EMBL" id="OHA70392.1"/>
    </source>
</evidence>
<gene>
    <name evidence="1" type="ORF">A3D64_02200</name>
</gene>
<protein>
    <submittedName>
        <fullName evidence="1">DNA helicase UvrD</fullName>
    </submittedName>
</protein>
<keyword evidence="1" id="KW-0067">ATP-binding</keyword>
<dbReference type="PANTHER" id="PTHR40084:SF1">
    <property type="entry name" value="PHOSPHOTRANSFERASE"/>
    <property type="match status" value="1"/>
</dbReference>
<dbReference type="EMBL" id="MHUB01000027">
    <property type="protein sequence ID" value="OHA70392.1"/>
    <property type="molecule type" value="Genomic_DNA"/>
</dbReference>
<dbReference type="Proteomes" id="UP000178613">
    <property type="component" value="Unassembled WGS sequence"/>
</dbReference>
<keyword evidence="1" id="KW-0347">Helicase</keyword>
<comment type="caution">
    <text evidence="1">The sequence shown here is derived from an EMBL/GenBank/DDBJ whole genome shotgun (WGS) entry which is preliminary data.</text>
</comment>
<dbReference type="PANTHER" id="PTHR40084">
    <property type="entry name" value="PHOSPHOHYDROLASE, PHP FAMILY"/>
    <property type="match status" value="1"/>
</dbReference>
<proteinExistence type="predicted"/>
<keyword evidence="1" id="KW-0547">Nucleotide-binding</keyword>
<dbReference type="GO" id="GO:0004386">
    <property type="term" value="F:helicase activity"/>
    <property type="evidence" value="ECO:0007669"/>
    <property type="project" value="UniProtKB-KW"/>
</dbReference>
<keyword evidence="1" id="KW-0378">Hydrolase</keyword>
<dbReference type="InterPro" id="IPR016195">
    <property type="entry name" value="Pol/histidinol_Pase-like"/>
</dbReference>
<dbReference type="CDD" id="cd19067">
    <property type="entry name" value="PfuEndoQ-like"/>
    <property type="match status" value="1"/>
</dbReference>
<sequence>MKIVADFHIHSRFARATSKDMNLANLDLWASKKGIQVMGAGDFTHPMWFQELKEELEPAEQGLYKRKPSFAKATEGKGQNKGTRFVFTSEISCIYSKEGQVRKIHLILLAPSLAAVEKINTQLGWIGNLKSDGRPILGIDVKEVVKIVLGADPSSLVVPSHMWTPWFSVFGSKSGFNSMQECFDEYTKYIYAGETGLSSDPAMNWRLSALDKIALISNSDSHSLEKIGREANVFDTDLSFGAIAGAIKSKDPKRFLYTVEFFPEEGKYHYDGHRLCNVSLSPKESKKQNNICPVCKRPLTIGVLNRVAELADRPEGFHPDNAIPFKSLIPLQEIIADALRQGVGTKRGKEEYEKLIRRFENEFAVLLDAPEKELQEATLPEIAEGIVRVREGKVQIEPGYDGEYGKIKIFEEDEQRYSLSQKTLF</sequence>